<proteinExistence type="predicted"/>
<reference evidence="2" key="1">
    <citation type="submission" date="2020-11" db="EMBL/GenBank/DDBJ databases">
        <authorList>
            <person name="Whitehead M."/>
        </authorList>
    </citation>
    <scope>NUCLEOTIDE SEQUENCE</scope>
    <source>
        <strain evidence="2">EGII</strain>
    </source>
</reference>
<dbReference type="Proteomes" id="UP000606786">
    <property type="component" value="Unassembled WGS sequence"/>
</dbReference>
<keyword evidence="3" id="KW-1185">Reference proteome</keyword>
<dbReference type="EMBL" id="CAJHJT010000056">
    <property type="protein sequence ID" value="CAD7014662.1"/>
    <property type="molecule type" value="Genomic_DNA"/>
</dbReference>
<keyword evidence="1" id="KW-0732">Signal</keyword>
<feature type="chain" id="PRO_5032818916" evidence="1">
    <location>
        <begin position="35"/>
        <end position="116"/>
    </location>
</feature>
<evidence type="ECO:0000256" key="1">
    <source>
        <dbReference type="SAM" id="SignalP"/>
    </source>
</evidence>
<protein>
    <submittedName>
        <fullName evidence="2">(Mediterranean fruit fly) hypothetical protein</fullName>
    </submittedName>
</protein>
<comment type="caution">
    <text evidence="2">The sequence shown here is derived from an EMBL/GenBank/DDBJ whole genome shotgun (WGS) entry which is preliminary data.</text>
</comment>
<evidence type="ECO:0000313" key="3">
    <source>
        <dbReference type="Proteomes" id="UP000606786"/>
    </source>
</evidence>
<dbReference type="OrthoDB" id="5990676at2759"/>
<dbReference type="AlphaFoldDB" id="A0A811VKP5"/>
<organism evidence="2 3">
    <name type="scientific">Ceratitis capitata</name>
    <name type="common">Mediterranean fruit fly</name>
    <name type="synonym">Tephritis capitata</name>
    <dbReference type="NCBI Taxonomy" id="7213"/>
    <lineage>
        <taxon>Eukaryota</taxon>
        <taxon>Metazoa</taxon>
        <taxon>Ecdysozoa</taxon>
        <taxon>Arthropoda</taxon>
        <taxon>Hexapoda</taxon>
        <taxon>Insecta</taxon>
        <taxon>Pterygota</taxon>
        <taxon>Neoptera</taxon>
        <taxon>Endopterygota</taxon>
        <taxon>Diptera</taxon>
        <taxon>Brachycera</taxon>
        <taxon>Muscomorpha</taxon>
        <taxon>Tephritoidea</taxon>
        <taxon>Tephritidae</taxon>
        <taxon>Ceratitis</taxon>
        <taxon>Ceratitis</taxon>
    </lineage>
</organism>
<accession>A0A811VKP5</accession>
<feature type="signal peptide" evidence="1">
    <location>
        <begin position="1"/>
        <end position="34"/>
    </location>
</feature>
<sequence length="116" mass="13512">MWRMPKSVLTLSSIATTTLLLVLFSFSCLECVRAERDFNFNDSQVPLLEPRDEPAHINYGDDPYSVELSNCRLEKNELVLSLVLKSHDWTNFSDNKKDKVLEKLSKFLLYRRNLSL</sequence>
<name>A0A811VKP5_CERCA</name>
<dbReference type="PROSITE" id="PS51257">
    <property type="entry name" value="PROKAR_LIPOPROTEIN"/>
    <property type="match status" value="1"/>
</dbReference>
<gene>
    <name evidence="2" type="ORF">CCAP1982_LOCUS22650</name>
</gene>
<evidence type="ECO:0000313" key="2">
    <source>
        <dbReference type="EMBL" id="CAD7014662.1"/>
    </source>
</evidence>